<keyword evidence="2" id="KW-1185">Reference proteome</keyword>
<evidence type="ECO:0000313" key="1">
    <source>
        <dbReference type="EMBL" id="AWM38692.1"/>
    </source>
</evidence>
<accession>A0A2Z3H303</accession>
<dbReference type="OrthoDB" id="9958176at2"/>
<dbReference type="Proteomes" id="UP000245802">
    <property type="component" value="Chromosome"/>
</dbReference>
<gene>
    <name evidence="1" type="ORF">C1280_17995</name>
</gene>
<dbReference type="KEGG" id="gog:C1280_17995"/>
<sequence>MAVTYTVEQKKLAKIDGQSLATIAVAGIEFQGPVSEDERDALLRWLLDFQQRRRANAANPKGTPLAE</sequence>
<reference evidence="1 2" key="1">
    <citation type="submission" date="2018-01" db="EMBL/GenBank/DDBJ databases">
        <title>G. obscuriglobus.</title>
        <authorList>
            <person name="Franke J."/>
            <person name="Blomberg W."/>
            <person name="Selmecki A."/>
        </authorList>
    </citation>
    <scope>NUCLEOTIDE SEQUENCE [LARGE SCALE GENOMIC DNA]</scope>
    <source>
        <strain evidence="1 2">DSM 5831</strain>
    </source>
</reference>
<name>A0A2Z3H303_9BACT</name>
<proteinExistence type="predicted"/>
<dbReference type="RefSeq" id="WP_010036778.1">
    <property type="nucleotide sequence ID" value="NZ_CP025958.1"/>
</dbReference>
<dbReference type="AlphaFoldDB" id="A0A2Z3H303"/>
<protein>
    <submittedName>
        <fullName evidence="1">Uncharacterized protein</fullName>
    </submittedName>
</protein>
<dbReference type="EMBL" id="CP025958">
    <property type="protein sequence ID" value="AWM38692.1"/>
    <property type="molecule type" value="Genomic_DNA"/>
</dbReference>
<organism evidence="1 2">
    <name type="scientific">Gemmata obscuriglobus</name>
    <dbReference type="NCBI Taxonomy" id="114"/>
    <lineage>
        <taxon>Bacteria</taxon>
        <taxon>Pseudomonadati</taxon>
        <taxon>Planctomycetota</taxon>
        <taxon>Planctomycetia</taxon>
        <taxon>Gemmatales</taxon>
        <taxon>Gemmataceae</taxon>
        <taxon>Gemmata</taxon>
    </lineage>
</organism>
<evidence type="ECO:0000313" key="2">
    <source>
        <dbReference type="Proteomes" id="UP000245802"/>
    </source>
</evidence>